<accession>A0A6J4CW59</accession>
<dbReference type="AlphaFoldDB" id="A0A6J4CW59"/>
<protein>
    <submittedName>
        <fullName evidence="2">Periplasmic protein</fullName>
    </submittedName>
</protein>
<feature type="region of interest" description="Disordered" evidence="1">
    <location>
        <begin position="1"/>
        <end position="49"/>
    </location>
</feature>
<evidence type="ECO:0000256" key="1">
    <source>
        <dbReference type="SAM" id="MobiDB-lite"/>
    </source>
</evidence>
<proteinExistence type="predicted"/>
<evidence type="ECO:0000313" key="3">
    <source>
        <dbReference type="Proteomes" id="UP000317935"/>
    </source>
</evidence>
<sequence length="285" mass="33246">MHAEKALDTSLIHHTKRSHATKKIPRQNQKITKSAKKPNKQQVKQHKEQNNANLEPLHLWIYSTVFLIAYFKDGHYKQGYGLLLQNGHVLTSSELAYDKGMYATTFVAKMQDDSGPMLICVARLRLKAIDRNRGLSLLNTHAFTNDYCQIRPESYYHARIYTKYGQDLLTKNSNPRKALQIYYPKISDQGTFEVGTFEVSTYKDILEKSRKDINYSGQYLNYNLNYRDLHRIIRPLLKDVYGRPLFNHKDEFIGMAVSLPNQNNVFATKRVIQDFLLDLKHRSIF</sequence>
<reference evidence="2 3" key="1">
    <citation type="submission" date="2019-06" db="EMBL/GenBank/DDBJ databases">
        <title>Complete genome sequence of Helicobacter suis SNTW101c.</title>
        <authorList>
            <person name="Rimbara E."/>
            <person name="Suzuki M."/>
            <person name="Matsui H."/>
            <person name="Nakamura M."/>
            <person name="Mori S."/>
            <person name="Shibayama K."/>
        </authorList>
    </citation>
    <scope>NUCLEOTIDE SEQUENCE [LARGE SCALE GENOMIC DNA]</scope>
    <source>
        <strain evidence="2 3">SNTW101c</strain>
    </source>
</reference>
<organism evidence="2 3">
    <name type="scientific">Helicobacter suis</name>
    <dbReference type="NCBI Taxonomy" id="104628"/>
    <lineage>
        <taxon>Bacteria</taxon>
        <taxon>Pseudomonadati</taxon>
        <taxon>Campylobacterota</taxon>
        <taxon>Epsilonproteobacteria</taxon>
        <taxon>Campylobacterales</taxon>
        <taxon>Helicobacteraceae</taxon>
        <taxon>Helicobacter</taxon>
    </lineage>
</organism>
<dbReference type="Proteomes" id="UP000317935">
    <property type="component" value="Chromosome"/>
</dbReference>
<dbReference type="EMBL" id="AP019774">
    <property type="protein sequence ID" value="BCD69708.1"/>
    <property type="molecule type" value="Genomic_DNA"/>
</dbReference>
<name>A0A6J4CW59_9HELI</name>
<dbReference type="RefSeq" id="WP_231102846.1">
    <property type="nucleotide sequence ID" value="NZ_BDAO01000004.1"/>
</dbReference>
<feature type="compositionally biased region" description="Basic residues" evidence="1">
    <location>
        <begin position="13"/>
        <end position="25"/>
    </location>
</feature>
<evidence type="ECO:0000313" key="2">
    <source>
        <dbReference type="EMBL" id="BCD69708.1"/>
    </source>
</evidence>
<gene>
    <name evidence="2" type="ORF">SNTW_03530</name>
</gene>